<comment type="similarity">
    <text evidence="1">Belongs to the sulfatase family.</text>
</comment>
<feature type="signal peptide" evidence="2">
    <location>
        <begin position="1"/>
        <end position="26"/>
    </location>
</feature>
<keyword evidence="5" id="KW-1185">Reference proteome</keyword>
<dbReference type="EMBL" id="JAGINW010000001">
    <property type="protein sequence ID" value="MBP2326420.1"/>
    <property type="molecule type" value="Genomic_DNA"/>
</dbReference>
<evidence type="ECO:0000256" key="2">
    <source>
        <dbReference type="SAM" id="SignalP"/>
    </source>
</evidence>
<dbReference type="InterPro" id="IPR000917">
    <property type="entry name" value="Sulfatase_N"/>
</dbReference>
<dbReference type="InterPro" id="IPR017850">
    <property type="entry name" value="Alkaline_phosphatase_core_sf"/>
</dbReference>
<accession>A0ABS4TR46</accession>
<sequence>MREISRRSAGALAGAALASTALPAEAGSVEAGQTKKPNVLVILADDLGWGNLSCYGSPNISTPNLDALATQGIRFTDGYSAAAVCSPTRFALYTGRYPGRLPGGLAEPIAQPNELEGLPADHPTLASLLRQAGYSTAMYGKWHCGYLPWYSPVRSGWQEFFGNFAGGLDYYSKISTNATHDLYEGEVPVESLDYYTDTLTERAVSYIKRPHTSPWLLNLNYTTPHWPWEAPGDVATSQELTARVKTGDRLALVHLDGGSLDIYRRMVESLDAAVGQVLRALQQSGQERDTLVLFISDNGGERFSYHWPFSGNKDELLEGGIRVPTILRWPAKIRGHQTSRTPVITQDWTATILAVAGAQPAPSHPLDGLNLADHLWSGAPAPTRDLFWRTRSQAALRRDRWKYYRSPAGEYLFDLGTDEHEQANLAKKQPALVTTLRTRWDEINSGLLPYPPRV</sequence>
<dbReference type="SUPFAM" id="SSF53649">
    <property type="entry name" value="Alkaline phosphatase-like"/>
    <property type="match status" value="1"/>
</dbReference>
<protein>
    <submittedName>
        <fullName evidence="4">Arylsulfatase A-like enzyme</fullName>
    </submittedName>
</protein>
<evidence type="ECO:0000256" key="1">
    <source>
        <dbReference type="ARBA" id="ARBA00008779"/>
    </source>
</evidence>
<dbReference type="InterPro" id="IPR050738">
    <property type="entry name" value="Sulfatase"/>
</dbReference>
<evidence type="ECO:0000259" key="3">
    <source>
        <dbReference type="Pfam" id="PF00884"/>
    </source>
</evidence>
<gene>
    <name evidence="4" type="ORF">JOF56_006805</name>
</gene>
<proteinExistence type="inferred from homology"/>
<reference evidence="4 5" key="1">
    <citation type="submission" date="2021-03" db="EMBL/GenBank/DDBJ databases">
        <title>Sequencing the genomes of 1000 actinobacteria strains.</title>
        <authorList>
            <person name="Klenk H.-P."/>
        </authorList>
    </citation>
    <scope>NUCLEOTIDE SEQUENCE [LARGE SCALE GENOMIC DNA]</scope>
    <source>
        <strain evidence="4 5">DSM 46670</strain>
    </source>
</reference>
<feature type="chain" id="PRO_5047094144" evidence="2">
    <location>
        <begin position="27"/>
        <end position="454"/>
    </location>
</feature>
<keyword evidence="2" id="KW-0732">Signal</keyword>
<feature type="domain" description="Sulfatase N-terminal" evidence="3">
    <location>
        <begin position="37"/>
        <end position="358"/>
    </location>
</feature>
<dbReference type="Proteomes" id="UP001519332">
    <property type="component" value="Unassembled WGS sequence"/>
</dbReference>
<dbReference type="PANTHER" id="PTHR42693">
    <property type="entry name" value="ARYLSULFATASE FAMILY MEMBER"/>
    <property type="match status" value="1"/>
</dbReference>
<comment type="caution">
    <text evidence="4">The sequence shown here is derived from an EMBL/GenBank/DDBJ whole genome shotgun (WGS) entry which is preliminary data.</text>
</comment>
<dbReference type="Gene3D" id="3.40.720.10">
    <property type="entry name" value="Alkaline Phosphatase, subunit A"/>
    <property type="match status" value="1"/>
</dbReference>
<evidence type="ECO:0000313" key="4">
    <source>
        <dbReference type="EMBL" id="MBP2326420.1"/>
    </source>
</evidence>
<dbReference type="RefSeq" id="WP_209643489.1">
    <property type="nucleotide sequence ID" value="NZ_JAGINW010000001.1"/>
</dbReference>
<organism evidence="4 5">
    <name type="scientific">Kibdelosporangium banguiense</name>
    <dbReference type="NCBI Taxonomy" id="1365924"/>
    <lineage>
        <taxon>Bacteria</taxon>
        <taxon>Bacillati</taxon>
        <taxon>Actinomycetota</taxon>
        <taxon>Actinomycetes</taxon>
        <taxon>Pseudonocardiales</taxon>
        <taxon>Pseudonocardiaceae</taxon>
        <taxon>Kibdelosporangium</taxon>
    </lineage>
</organism>
<dbReference type="Gene3D" id="3.30.1120.10">
    <property type="match status" value="1"/>
</dbReference>
<dbReference type="Pfam" id="PF00884">
    <property type="entry name" value="Sulfatase"/>
    <property type="match status" value="1"/>
</dbReference>
<evidence type="ECO:0000313" key="5">
    <source>
        <dbReference type="Proteomes" id="UP001519332"/>
    </source>
</evidence>
<name>A0ABS4TR46_9PSEU</name>
<dbReference type="PANTHER" id="PTHR42693:SF33">
    <property type="entry name" value="ARYLSULFATASE"/>
    <property type="match status" value="1"/>
</dbReference>